<evidence type="ECO:0000313" key="2">
    <source>
        <dbReference type="Proteomes" id="UP001497700"/>
    </source>
</evidence>
<reference evidence="1 2" key="1">
    <citation type="journal article" date="2022" name="New Phytol.">
        <title>Ecological generalism drives hyperdiversity of secondary metabolite gene clusters in xylarialean endophytes.</title>
        <authorList>
            <person name="Franco M.E.E."/>
            <person name="Wisecaver J.H."/>
            <person name="Arnold A.E."/>
            <person name="Ju Y.M."/>
            <person name="Slot J.C."/>
            <person name="Ahrendt S."/>
            <person name="Moore L.P."/>
            <person name="Eastman K.E."/>
            <person name="Scott K."/>
            <person name="Konkel Z."/>
            <person name="Mondo S.J."/>
            <person name="Kuo A."/>
            <person name="Hayes R.D."/>
            <person name="Haridas S."/>
            <person name="Andreopoulos B."/>
            <person name="Riley R."/>
            <person name="LaButti K."/>
            <person name="Pangilinan J."/>
            <person name="Lipzen A."/>
            <person name="Amirebrahimi M."/>
            <person name="Yan J."/>
            <person name="Adam C."/>
            <person name="Keymanesh K."/>
            <person name="Ng V."/>
            <person name="Louie K."/>
            <person name="Northen T."/>
            <person name="Drula E."/>
            <person name="Henrissat B."/>
            <person name="Hsieh H.M."/>
            <person name="Youens-Clark K."/>
            <person name="Lutzoni F."/>
            <person name="Miadlikowska J."/>
            <person name="Eastwood D.C."/>
            <person name="Hamelin R.C."/>
            <person name="Grigoriev I.V."/>
            <person name="U'Ren J.M."/>
        </authorList>
    </citation>
    <scope>NUCLEOTIDE SEQUENCE [LARGE SCALE GENOMIC DNA]</scope>
    <source>
        <strain evidence="1 2">CBS 119005</strain>
    </source>
</reference>
<keyword evidence="2" id="KW-1185">Reference proteome</keyword>
<comment type="caution">
    <text evidence="1">The sequence shown here is derived from an EMBL/GenBank/DDBJ whole genome shotgun (WGS) entry which is preliminary data.</text>
</comment>
<sequence length="981" mass="104862">MATAFAAALPTEAATIGGVNDVPTHQLCVPGLQDDDTNQSDASSPQPSPRINLPPPNPPFVFPSRPSSSSAPSSFSRSTGRRPQSAIELQSRTLDLGGETATRSSRSPALPDFSFNPGVVNLSPDTASRPTRSPALPDFSFNPGATLAPDESLLSPPLSPQSPRIIPNRTGHRRGGSEFVGGKLKAGESISVMSTSPTRSEGGFASPKLSPTEGQPRRGHVHRRSGAISSHDLTMILKPNNSPTLRGNSAPSSPADFDDRCRTFPEPNIEPPRTEPAPQQTKEEEIQEINTQPVSQPSSPPKPTARTRVGFSDTLEFIPRPLSLVSTDTSSTLTVRPGHRVSGSLSSVVSATIPPSADHDLPSLAGNPASRSKNDSRPSTAGAILERTPSLHVLDGNSPSPRRRNSIPLLTALPQGSFEAPATPSPSKTPKRWSFFSLEPFITASSPTRTRPDSSSSSETQDKNAESASPLGEAEHEPKIVTGISHSGDVKASGRKKKQKKVRSWAGSILTRKSKSRSQKAKSKRRRSQTPPLQQALMTESVDDNLLEASEAPIAPTVMITGPTQSPAELATAEPGREHDDDFPYPMIDLDAALGPFNTPLSRDPQWDEAQRAGVAPKRQLHSAAGLRGFSGPGMHYHRRAESAPEMPPFEAVRFGIHRFGSSSTMADVFEEDEEDEDRGSAKTSSDASNSDGAEGSADDSSSSSSDEDAASTPTQEHEPIKAGSSDTQQAVASVKRKGSGSSLEMQRPGSRMRTENGTNGLCEEVIIEEPGYVTSGHQIILPGTSEAPDSAMPSPRTIMDSEVDPLDVNGAMAPTSTVVPTTPYSMSYSPSFPSPRSPMSYDAHRISTTPSSVTDENNYHSLLMGEPGPELVRISVEVPSLTSSNSTMTRESSFIPGVRPRNMPFHDQRPASFTSTAFGRRRSSLVSLSRLISTAHGGERSKLSMEVPCDTEPEKKTKMSKSKRLSRMMQFWKPKGSTES</sequence>
<organism evidence="1 2">
    <name type="scientific">Hypoxylon rubiginosum</name>
    <dbReference type="NCBI Taxonomy" id="110542"/>
    <lineage>
        <taxon>Eukaryota</taxon>
        <taxon>Fungi</taxon>
        <taxon>Dikarya</taxon>
        <taxon>Ascomycota</taxon>
        <taxon>Pezizomycotina</taxon>
        <taxon>Sordariomycetes</taxon>
        <taxon>Xylariomycetidae</taxon>
        <taxon>Xylariales</taxon>
        <taxon>Hypoxylaceae</taxon>
        <taxon>Hypoxylon</taxon>
    </lineage>
</organism>
<name>A0ACB9Z8P6_9PEZI</name>
<dbReference type="EMBL" id="MU393443">
    <property type="protein sequence ID" value="KAI4867901.1"/>
    <property type="molecule type" value="Genomic_DNA"/>
</dbReference>
<accession>A0ACB9Z8P6</accession>
<evidence type="ECO:0000313" key="1">
    <source>
        <dbReference type="EMBL" id="KAI4867901.1"/>
    </source>
</evidence>
<gene>
    <name evidence="1" type="ORF">F4820DRAFT_181363</name>
</gene>
<proteinExistence type="predicted"/>
<protein>
    <submittedName>
        <fullName evidence="1">Uncharacterized protein</fullName>
    </submittedName>
</protein>
<dbReference type="Proteomes" id="UP001497700">
    <property type="component" value="Unassembled WGS sequence"/>
</dbReference>